<evidence type="ECO:0000256" key="3">
    <source>
        <dbReference type="ARBA" id="ARBA00022679"/>
    </source>
</evidence>
<dbReference type="OrthoDB" id="9778545at2"/>
<dbReference type="Pfam" id="PF20142">
    <property type="entry name" value="Scaffold"/>
    <property type="match status" value="1"/>
</dbReference>
<dbReference type="InterPro" id="IPR005490">
    <property type="entry name" value="LD_TPept_cat_dom"/>
</dbReference>
<dbReference type="GO" id="GO:0008360">
    <property type="term" value="P:regulation of cell shape"/>
    <property type="evidence" value="ECO:0007669"/>
    <property type="project" value="UniProtKB-UniRule"/>
</dbReference>
<comment type="pathway">
    <text evidence="1 7">Cell wall biogenesis; peptidoglycan biosynthesis.</text>
</comment>
<keyword evidence="3" id="KW-0808">Transferase</keyword>
<dbReference type="Pfam" id="PF03734">
    <property type="entry name" value="YkuD"/>
    <property type="match status" value="1"/>
</dbReference>
<comment type="caution">
    <text evidence="10">The sequence shown here is derived from an EMBL/GenBank/DDBJ whole genome shotgun (WGS) entry which is preliminary data.</text>
</comment>
<dbReference type="InterPro" id="IPR038063">
    <property type="entry name" value="Transpep_catalytic_dom"/>
</dbReference>
<keyword evidence="6 7" id="KW-0961">Cell wall biogenesis/degradation</keyword>
<keyword evidence="11" id="KW-1185">Reference proteome</keyword>
<dbReference type="SUPFAM" id="SSF141523">
    <property type="entry name" value="L,D-transpeptidase catalytic domain-like"/>
    <property type="match status" value="1"/>
</dbReference>
<evidence type="ECO:0000256" key="6">
    <source>
        <dbReference type="ARBA" id="ARBA00023316"/>
    </source>
</evidence>
<feature type="active site" description="Nucleophile" evidence="7">
    <location>
        <position position="453"/>
    </location>
</feature>
<dbReference type="Proteomes" id="UP000005566">
    <property type="component" value="Unassembled WGS sequence"/>
</dbReference>
<dbReference type="CDD" id="cd16913">
    <property type="entry name" value="YkuD_like"/>
    <property type="match status" value="1"/>
</dbReference>
<dbReference type="GO" id="GO:0016740">
    <property type="term" value="F:transferase activity"/>
    <property type="evidence" value="ECO:0007669"/>
    <property type="project" value="UniProtKB-KW"/>
</dbReference>
<feature type="signal peptide" evidence="8">
    <location>
        <begin position="1"/>
        <end position="20"/>
    </location>
</feature>
<gene>
    <name evidence="10" type="ORF">HJ01_00936</name>
</gene>
<dbReference type="EMBL" id="AHKF01000012">
    <property type="protein sequence ID" value="EIA09720.1"/>
    <property type="molecule type" value="Genomic_DNA"/>
</dbReference>
<keyword evidence="4 7" id="KW-0133">Cell shape</keyword>
<feature type="chain" id="PRO_5003609556" description="L,D-TPase catalytic domain-containing protein" evidence="8">
    <location>
        <begin position="21"/>
        <end position="536"/>
    </location>
</feature>
<reference evidence="10 11" key="1">
    <citation type="journal article" date="2014" name="Acta Crystallogr. D">
        <title>Structure-based characterization and antifreeze properties of a hyperactive ice-binding protein from the Antarctic bacterium Flavobacterium frigoris PS1.</title>
        <authorList>
            <person name="Do H."/>
            <person name="Kim S.J."/>
            <person name="Kim H.J."/>
            <person name="Lee J.H."/>
        </authorList>
    </citation>
    <scope>NUCLEOTIDE SEQUENCE [LARGE SCALE GENOMIC DNA]</scope>
    <source>
        <strain evidence="10 11">PS1</strain>
    </source>
</reference>
<accession>H7FP37</accession>
<feature type="active site" description="Proton donor/acceptor" evidence="7">
    <location>
        <position position="434"/>
    </location>
</feature>
<keyword evidence="5 7" id="KW-0573">Peptidoglycan synthesis</keyword>
<dbReference type="GO" id="GO:0071555">
    <property type="term" value="P:cell wall organization"/>
    <property type="evidence" value="ECO:0007669"/>
    <property type="project" value="UniProtKB-UniRule"/>
</dbReference>
<name>H7FP37_FLAFP</name>
<dbReference type="GO" id="GO:0009252">
    <property type="term" value="P:peptidoglycan biosynthetic process"/>
    <property type="evidence" value="ECO:0007669"/>
    <property type="project" value="UniProtKB-UniPathway"/>
</dbReference>
<evidence type="ECO:0000256" key="5">
    <source>
        <dbReference type="ARBA" id="ARBA00022984"/>
    </source>
</evidence>
<dbReference type="InterPro" id="IPR052905">
    <property type="entry name" value="LD-transpeptidase_YkuD-like"/>
</dbReference>
<evidence type="ECO:0000256" key="4">
    <source>
        <dbReference type="ARBA" id="ARBA00022960"/>
    </source>
</evidence>
<comment type="similarity">
    <text evidence="2">Belongs to the YkuD family.</text>
</comment>
<organism evidence="10 11">
    <name type="scientific">Flavobacterium frigoris (strain PS1)</name>
    <dbReference type="NCBI Taxonomy" id="1086011"/>
    <lineage>
        <taxon>Bacteria</taxon>
        <taxon>Pseudomonadati</taxon>
        <taxon>Bacteroidota</taxon>
        <taxon>Flavobacteriia</taxon>
        <taxon>Flavobacteriales</taxon>
        <taxon>Flavobacteriaceae</taxon>
        <taxon>Flavobacterium</taxon>
    </lineage>
</organism>
<evidence type="ECO:0000256" key="8">
    <source>
        <dbReference type="SAM" id="SignalP"/>
    </source>
</evidence>
<evidence type="ECO:0000313" key="11">
    <source>
        <dbReference type="Proteomes" id="UP000005566"/>
    </source>
</evidence>
<evidence type="ECO:0000313" key="10">
    <source>
        <dbReference type="EMBL" id="EIA09720.1"/>
    </source>
</evidence>
<protein>
    <recommendedName>
        <fullName evidence="9">L,D-TPase catalytic domain-containing protein</fullName>
    </recommendedName>
</protein>
<dbReference type="AlphaFoldDB" id="H7FP37"/>
<sequence length="536" mass="62696">MKNFLSFIAVFLFGIFIASADRNRTTTVSDSASQWSETAMNISPKESILDIDLSEIDLFFQKYPKLKNYKLEVITLYQNHNYNTIWFDSKGLIEFASLLYAKVSQLKNEGLNFNLAYQDKIAAIFNKGSTADLSPMDTEIMLSTMYIFYAKKVFHGIDSEKFKETDWFLPRKNVSYTNLLDSLLTVPKLLDKNEKQLFGQYYKLRNALRKYREIEKSGDWPLIETNPLVPIHHLRDSSKIIGQIRHRLYVLEDLKEDSQSNVFDQELMEGVLKFNRRNGYQAHQYIGPRQINRMNIPITSYIKTIIVNMERCRWIPPALAKEDEFIIVNVPSFKLIYFKNGQRALESKVFVGINMMETVIFSSNISRIIFSPYWNVPRSIIENEIKPAMKKDPDYLEKKNMEWNNGNVRQKPGDQNALGLVKFVFPNTYDIYLHDTPYKTNFEVEIPMFSHGCINMQKAKELALLILKDNPNWPSEKISKTMNGGKETTYVLKNKIPIHIGYFTAWVNDADEINFYFDIYYKDNSLADLLFYDDYK</sequence>
<dbReference type="GO" id="GO:0004180">
    <property type="term" value="F:carboxypeptidase activity"/>
    <property type="evidence" value="ECO:0007669"/>
    <property type="project" value="UniProtKB-ARBA"/>
</dbReference>
<dbReference type="STRING" id="1086011.HJ01_00936"/>
<dbReference type="Gene3D" id="2.40.440.10">
    <property type="entry name" value="L,D-transpeptidase catalytic domain-like"/>
    <property type="match status" value="1"/>
</dbReference>
<evidence type="ECO:0000256" key="7">
    <source>
        <dbReference type="PROSITE-ProRule" id="PRU01373"/>
    </source>
</evidence>
<dbReference type="PANTHER" id="PTHR41533:SF2">
    <property type="entry name" value="BLR7131 PROTEIN"/>
    <property type="match status" value="1"/>
</dbReference>
<dbReference type="UniPathway" id="UPA00219"/>
<dbReference type="PATRIC" id="fig|1086011.3.peg.919"/>
<evidence type="ECO:0000259" key="9">
    <source>
        <dbReference type="PROSITE" id="PS52029"/>
    </source>
</evidence>
<dbReference type="PROSITE" id="PS52029">
    <property type="entry name" value="LD_TPASE"/>
    <property type="match status" value="1"/>
</dbReference>
<dbReference type="PANTHER" id="PTHR41533">
    <property type="entry name" value="L,D-TRANSPEPTIDASE HI_1667-RELATED"/>
    <property type="match status" value="1"/>
</dbReference>
<dbReference type="InterPro" id="IPR045380">
    <property type="entry name" value="LD_TPept_scaffold_dom"/>
</dbReference>
<feature type="domain" description="L,D-TPase catalytic" evidence="9">
    <location>
        <begin position="324"/>
        <end position="481"/>
    </location>
</feature>
<proteinExistence type="inferred from homology"/>
<evidence type="ECO:0000256" key="2">
    <source>
        <dbReference type="ARBA" id="ARBA00005992"/>
    </source>
</evidence>
<keyword evidence="8" id="KW-0732">Signal</keyword>
<evidence type="ECO:0000256" key="1">
    <source>
        <dbReference type="ARBA" id="ARBA00004752"/>
    </source>
</evidence>
<dbReference type="eggNOG" id="COG2989">
    <property type="taxonomic scope" value="Bacteria"/>
</dbReference>